<evidence type="ECO:0000313" key="2">
    <source>
        <dbReference type="EMBL" id="UOQ55019.1"/>
    </source>
</evidence>
<dbReference type="RefSeq" id="WP_244722910.1">
    <property type="nucleotide sequence ID" value="NZ_CP095049.1"/>
</dbReference>
<accession>A0ABY4FGD6</accession>
<organism evidence="2 3">
    <name type="scientific">Hymenobacter cellulosivorans</name>
    <dbReference type="NCBI Taxonomy" id="2932249"/>
    <lineage>
        <taxon>Bacteria</taxon>
        <taxon>Pseudomonadati</taxon>
        <taxon>Bacteroidota</taxon>
        <taxon>Cytophagia</taxon>
        <taxon>Cytophagales</taxon>
        <taxon>Hymenobacteraceae</taxon>
        <taxon>Hymenobacter</taxon>
    </lineage>
</organism>
<dbReference type="Proteomes" id="UP000831785">
    <property type="component" value="Chromosome"/>
</dbReference>
<sequence>MKKIFPHFLLLFVALVLLAGCKKDDPEYTVAPKSQIIFDDNIDKVTADYKKANNLTLKVGIVGSATSVRIESSYTVAGAAKTKLVGTFPVSDGVASVSVPTAALSDTPIVGATTNATTRPANTFTLAVDAINPEGGSDRRYFTAVVVQ</sequence>
<evidence type="ECO:0000313" key="3">
    <source>
        <dbReference type="Proteomes" id="UP000831785"/>
    </source>
</evidence>
<evidence type="ECO:0000256" key="1">
    <source>
        <dbReference type="SAM" id="SignalP"/>
    </source>
</evidence>
<gene>
    <name evidence="2" type="ORF">MUN80_09740</name>
</gene>
<dbReference type="EMBL" id="CP095049">
    <property type="protein sequence ID" value="UOQ55019.1"/>
    <property type="molecule type" value="Genomic_DNA"/>
</dbReference>
<proteinExistence type="predicted"/>
<evidence type="ECO:0008006" key="4">
    <source>
        <dbReference type="Google" id="ProtNLM"/>
    </source>
</evidence>
<keyword evidence="3" id="KW-1185">Reference proteome</keyword>
<feature type="chain" id="PRO_5047311774" description="DUF1735 domain-containing protein" evidence="1">
    <location>
        <begin position="20"/>
        <end position="148"/>
    </location>
</feature>
<reference evidence="2 3" key="1">
    <citation type="submission" date="2022-04" db="EMBL/GenBank/DDBJ databases">
        <title>Hymenobacter sp. isolated from the air.</title>
        <authorList>
            <person name="Won M."/>
            <person name="Lee C.-M."/>
            <person name="Woen H.-Y."/>
            <person name="Kwon S.-W."/>
        </authorList>
    </citation>
    <scope>NUCLEOTIDE SEQUENCE [LARGE SCALE GENOMIC DNA]</scope>
    <source>
        <strain evidence="3">5116 S-27</strain>
    </source>
</reference>
<protein>
    <recommendedName>
        <fullName evidence="4">DUF1735 domain-containing protein</fullName>
    </recommendedName>
</protein>
<name>A0ABY4FGD6_9BACT</name>
<dbReference type="PROSITE" id="PS51257">
    <property type="entry name" value="PROKAR_LIPOPROTEIN"/>
    <property type="match status" value="1"/>
</dbReference>
<feature type="signal peptide" evidence="1">
    <location>
        <begin position="1"/>
        <end position="19"/>
    </location>
</feature>
<keyword evidence="1" id="KW-0732">Signal</keyword>